<dbReference type="VEuPathDB" id="FungiDB:VP01_9399g1"/>
<proteinExistence type="predicted"/>
<dbReference type="AlphaFoldDB" id="A0A0L6U6S8"/>
<dbReference type="STRING" id="27349.A0A0L6U6S8"/>
<reference evidence="1 2" key="1">
    <citation type="submission" date="2015-08" db="EMBL/GenBank/DDBJ databases">
        <title>Next Generation Sequencing and Analysis of the Genome of Puccinia sorghi L Schw, the Causal Agent of Maize Common Rust.</title>
        <authorList>
            <person name="Rochi L."/>
            <person name="Burguener G."/>
            <person name="Darino M."/>
            <person name="Turjanski A."/>
            <person name="Kreff E."/>
            <person name="Dieguez M.J."/>
            <person name="Sacco F."/>
        </authorList>
    </citation>
    <scope>NUCLEOTIDE SEQUENCE [LARGE SCALE GENOMIC DNA]</scope>
    <source>
        <strain evidence="1 2">RO10H11247</strain>
    </source>
</reference>
<dbReference type="EMBL" id="LAVV01015047">
    <property type="protein sequence ID" value="KNZ44229.1"/>
    <property type="molecule type" value="Genomic_DNA"/>
</dbReference>
<sequence length="143" mass="16727">DLAKPLIYSKIDFYPIDTKGKHFYIYEPTQLLNGTLVIPIFFYSFHGELYVKCIRPQTTGHVSRENLKLLIPHPLPYNLDQMDFLWLICLQKASGVRDGFDYIYHLLFGTKSSFLTHGELRQMAGCFDTFQLLCMLMKHQTNQ</sequence>
<organism evidence="1 2">
    <name type="scientific">Puccinia sorghi</name>
    <dbReference type="NCBI Taxonomy" id="27349"/>
    <lineage>
        <taxon>Eukaryota</taxon>
        <taxon>Fungi</taxon>
        <taxon>Dikarya</taxon>
        <taxon>Basidiomycota</taxon>
        <taxon>Pucciniomycotina</taxon>
        <taxon>Pucciniomycetes</taxon>
        <taxon>Pucciniales</taxon>
        <taxon>Pucciniaceae</taxon>
        <taxon>Puccinia</taxon>
    </lineage>
</organism>
<keyword evidence="2" id="KW-1185">Reference proteome</keyword>
<dbReference type="OrthoDB" id="2507110at2759"/>
<gene>
    <name evidence="1" type="ORF">VP01_9399g1</name>
</gene>
<feature type="non-terminal residue" evidence="1">
    <location>
        <position position="1"/>
    </location>
</feature>
<evidence type="ECO:0000313" key="2">
    <source>
        <dbReference type="Proteomes" id="UP000037035"/>
    </source>
</evidence>
<evidence type="ECO:0000313" key="1">
    <source>
        <dbReference type="EMBL" id="KNZ44229.1"/>
    </source>
</evidence>
<comment type="caution">
    <text evidence="1">The sequence shown here is derived from an EMBL/GenBank/DDBJ whole genome shotgun (WGS) entry which is preliminary data.</text>
</comment>
<name>A0A0L6U6S8_9BASI</name>
<accession>A0A0L6U6S8</accession>
<dbReference type="Proteomes" id="UP000037035">
    <property type="component" value="Unassembled WGS sequence"/>
</dbReference>
<protein>
    <submittedName>
        <fullName evidence="1">Uncharacterized protein</fullName>
    </submittedName>
</protein>